<accession>A0A8S5MLU2</accession>
<sequence length="30" mass="3815">MRNNQFIIRIFNLSWFIYPMLQRRQDYPGP</sequence>
<protein>
    <submittedName>
        <fullName evidence="1">Uncharacterized protein</fullName>
    </submittedName>
</protein>
<proteinExistence type="predicted"/>
<organism evidence="1">
    <name type="scientific">Myoviridae sp. ctzyI3</name>
    <dbReference type="NCBI Taxonomy" id="2826722"/>
    <lineage>
        <taxon>Viruses</taxon>
        <taxon>Duplodnaviria</taxon>
        <taxon>Heunggongvirae</taxon>
        <taxon>Uroviricota</taxon>
        <taxon>Caudoviricetes</taxon>
    </lineage>
</organism>
<name>A0A8S5MLU2_9CAUD</name>
<evidence type="ECO:0000313" key="1">
    <source>
        <dbReference type="EMBL" id="DAD83222.1"/>
    </source>
</evidence>
<reference evidence="1" key="1">
    <citation type="journal article" date="2021" name="Proc. Natl. Acad. Sci. U.S.A.">
        <title>A Catalog of Tens of Thousands of Viruses from Human Metagenomes Reveals Hidden Associations with Chronic Diseases.</title>
        <authorList>
            <person name="Tisza M.J."/>
            <person name="Buck C.B."/>
        </authorList>
    </citation>
    <scope>NUCLEOTIDE SEQUENCE</scope>
    <source>
        <strain evidence="1">CtzyI3</strain>
    </source>
</reference>
<dbReference type="EMBL" id="BK014931">
    <property type="protein sequence ID" value="DAD83222.1"/>
    <property type="molecule type" value="Genomic_DNA"/>
</dbReference>